<comment type="catalytic activity">
    <reaction evidence="6 7">
        <text>7-aminomethyl-7-carbaguanine + guanosine(34) in tRNA = 7-aminomethyl-7-carbaguanosine(34) in tRNA + guanine</text>
        <dbReference type="Rhea" id="RHEA:24104"/>
        <dbReference type="Rhea" id="RHEA-COMP:10341"/>
        <dbReference type="Rhea" id="RHEA-COMP:10342"/>
        <dbReference type="ChEBI" id="CHEBI:16235"/>
        <dbReference type="ChEBI" id="CHEBI:58703"/>
        <dbReference type="ChEBI" id="CHEBI:74269"/>
        <dbReference type="ChEBI" id="CHEBI:82833"/>
        <dbReference type="EC" id="2.4.2.29"/>
    </reaction>
</comment>
<comment type="caution">
    <text evidence="7">Lacks conserved residue(s) required for the propagation of feature annotation.</text>
</comment>
<keyword evidence="4 7" id="KW-0819">tRNA processing</keyword>
<evidence type="ECO:0000313" key="9">
    <source>
        <dbReference type="EMBL" id="RAJ73884.1"/>
    </source>
</evidence>
<feature type="binding site" evidence="7">
    <location>
        <begin position="92"/>
        <end position="96"/>
    </location>
    <ligand>
        <name>substrate</name>
    </ligand>
</feature>
<dbReference type="SUPFAM" id="SSF51713">
    <property type="entry name" value="tRNA-guanine transglycosylase"/>
    <property type="match status" value="1"/>
</dbReference>
<keyword evidence="5 7" id="KW-0671">Queuosine biosynthesis</keyword>
<evidence type="ECO:0000313" key="10">
    <source>
        <dbReference type="Proteomes" id="UP000249819"/>
    </source>
</evidence>
<evidence type="ECO:0000256" key="1">
    <source>
        <dbReference type="ARBA" id="ARBA00004691"/>
    </source>
</evidence>
<keyword evidence="3 7" id="KW-0808">Transferase</keyword>
<dbReference type="NCBIfam" id="TIGR00449">
    <property type="entry name" value="tgt_general"/>
    <property type="match status" value="1"/>
</dbReference>
<comment type="function">
    <text evidence="7">Catalyzes the base-exchange of a guanine (G) residue with the queuine precursor 7-aminomethyl-7-deazaguanine (PreQ1) at position 34 (anticodon wobble position) in tRNAs with GU(N) anticodons (tRNA-Asp, -Asn, -His and -Tyr). Catalysis occurs through a double-displacement mechanism. The nucleophile active site attacks the C1' of nucleotide 34 to detach the guanine base from the RNA, forming a covalent enzyme-RNA intermediate. The proton acceptor active site deprotonates the incoming PreQ1, allowing a nucleophilic attack on the C1' of the ribose to form the product. After dissociation, two additional enzymatic reactions on the tRNA convert PreQ1 to queuine (Q), resulting in the hypermodified nucleoside queuosine (7-(((4,5-cis-dihydroxy-2-cyclopenten-1-yl)amino)methyl)-7-deazaguanosine).</text>
</comment>
<dbReference type="InterPro" id="IPR036511">
    <property type="entry name" value="TGT-like_sf"/>
</dbReference>
<dbReference type="FunFam" id="3.20.20.105:FF:000001">
    <property type="entry name" value="Queuine tRNA-ribosyltransferase"/>
    <property type="match status" value="1"/>
</dbReference>
<feature type="region of interest" description="RNA binding" evidence="7">
    <location>
        <begin position="252"/>
        <end position="258"/>
    </location>
</feature>
<evidence type="ECO:0000256" key="2">
    <source>
        <dbReference type="ARBA" id="ARBA00022676"/>
    </source>
</evidence>
<comment type="pathway">
    <text evidence="1 7">tRNA modification; tRNA-queuosine biosynthesis.</text>
</comment>
<evidence type="ECO:0000256" key="7">
    <source>
        <dbReference type="HAMAP-Rule" id="MF_00168"/>
    </source>
</evidence>
<gene>
    <name evidence="7" type="primary">tgt</name>
    <name evidence="9" type="ORF">CLV59_1113</name>
</gene>
<evidence type="ECO:0000256" key="4">
    <source>
        <dbReference type="ARBA" id="ARBA00022694"/>
    </source>
</evidence>
<protein>
    <recommendedName>
        <fullName evidence="7">Queuine tRNA-ribosyltransferase</fullName>
        <ecNumber evidence="7">2.4.2.29</ecNumber>
    </recommendedName>
    <alternativeName>
        <fullName evidence="7">Guanine insertion enzyme</fullName>
    </alternativeName>
    <alternativeName>
        <fullName evidence="7">tRNA-guanine transglycosylase</fullName>
    </alternativeName>
</protein>
<dbReference type="RefSeq" id="WP_111595126.1">
    <property type="nucleotide sequence ID" value="NZ_QLMA01000011.1"/>
</dbReference>
<keyword evidence="10" id="KW-1185">Reference proteome</keyword>
<sequence>MNFELITKDNGSKARAGKITTAHGEIETPIFMPVGTVGSVKAVTQEQLKEAVQAQIILGNTYHLYLRPGLEVLSKAGGLHKFNGWDRPILTDSGGYQVFSLAANRKIKEEGCVFQSHIDGSRHLFTPENVMDIQRTIGADIIMAFDECPPYPSEYRYARKSMDLTHRWLDRCIQRLADTMPAYGHEQTLFPIVQGSTFKDLRKASAEYIASRGAAGNAIGGLSVGEPEQDMYEMCELVCDILPVDKPRYLMGVGTPWNILENISLGVDMFDCVMPTRNGRNGMLFTWNGVINIRNKKWADDFTPIDENSPCFATNTYSKAYLRHLFIAGEILGMTLASIHNLAFYLELVKEARRQILAGTFSAWKPKMISQLKTRL</sequence>
<dbReference type="EC" id="2.4.2.29" evidence="7"/>
<dbReference type="EMBL" id="QLMA01000011">
    <property type="protein sequence ID" value="RAJ73884.1"/>
    <property type="molecule type" value="Genomic_DNA"/>
</dbReference>
<feature type="binding site" evidence="7">
    <location>
        <position position="194"/>
    </location>
    <ligand>
        <name>substrate</name>
    </ligand>
</feature>
<dbReference type="Pfam" id="PF01702">
    <property type="entry name" value="TGT"/>
    <property type="match status" value="1"/>
</dbReference>
<dbReference type="InterPro" id="IPR004803">
    <property type="entry name" value="TGT"/>
</dbReference>
<reference evidence="9 10" key="1">
    <citation type="submission" date="2018-06" db="EMBL/GenBank/DDBJ databases">
        <title>Genomic Encyclopedia of Archaeal and Bacterial Type Strains, Phase II (KMG-II): from individual species to whole genera.</title>
        <authorList>
            <person name="Goeker M."/>
        </authorList>
    </citation>
    <scope>NUCLEOTIDE SEQUENCE [LARGE SCALE GENOMIC DNA]</scope>
    <source>
        <strain evidence="9 10">DSM 29821</strain>
    </source>
</reference>
<comment type="caution">
    <text evidence="9">The sequence shown here is derived from an EMBL/GenBank/DDBJ whole genome shotgun (WGS) entry which is preliminary data.</text>
</comment>
<dbReference type="UniPathway" id="UPA00392"/>
<dbReference type="PANTHER" id="PTHR46499">
    <property type="entry name" value="QUEUINE TRNA-RIBOSYLTRANSFERASE"/>
    <property type="match status" value="1"/>
</dbReference>
<dbReference type="NCBIfam" id="TIGR00430">
    <property type="entry name" value="Q_tRNA_tgt"/>
    <property type="match status" value="1"/>
</dbReference>
<dbReference type="Proteomes" id="UP000249819">
    <property type="component" value="Unassembled WGS sequence"/>
</dbReference>
<dbReference type="Gene3D" id="3.20.20.105">
    <property type="entry name" value="Queuine tRNA-ribosyltransferase-like"/>
    <property type="match status" value="1"/>
</dbReference>
<feature type="domain" description="tRNA-guanine(15) transglycosylase-like" evidence="8">
    <location>
        <begin position="12"/>
        <end position="372"/>
    </location>
</feature>
<dbReference type="InterPro" id="IPR050076">
    <property type="entry name" value="ArchSynthase1/Queuine_TRR"/>
</dbReference>
<dbReference type="GO" id="GO:0005829">
    <property type="term" value="C:cytosol"/>
    <property type="evidence" value="ECO:0007669"/>
    <property type="project" value="TreeGrafter"/>
</dbReference>
<organism evidence="9 10">
    <name type="scientific">Chitinophaga dinghuensis</name>
    <dbReference type="NCBI Taxonomy" id="1539050"/>
    <lineage>
        <taxon>Bacteria</taxon>
        <taxon>Pseudomonadati</taxon>
        <taxon>Bacteroidota</taxon>
        <taxon>Chitinophagia</taxon>
        <taxon>Chitinophagales</taxon>
        <taxon>Chitinophagaceae</taxon>
        <taxon>Chitinophaga</taxon>
    </lineage>
</organism>
<comment type="subunit">
    <text evidence="7">Homodimer. Within each dimer, one monomer is responsible for RNA recognition and catalysis, while the other monomer binds to the replacement base PreQ1.</text>
</comment>
<dbReference type="HAMAP" id="MF_00168">
    <property type="entry name" value="Q_tRNA_Tgt"/>
    <property type="match status" value="1"/>
</dbReference>
<evidence type="ECO:0000256" key="5">
    <source>
        <dbReference type="ARBA" id="ARBA00022785"/>
    </source>
</evidence>
<evidence type="ECO:0000256" key="6">
    <source>
        <dbReference type="ARBA" id="ARBA00050112"/>
    </source>
</evidence>
<feature type="region of interest" description="RNA binding; important for wobble base 34 recognition" evidence="7">
    <location>
        <begin position="276"/>
        <end position="280"/>
    </location>
</feature>
<dbReference type="GO" id="GO:0008616">
    <property type="term" value="P:tRNA queuosine(34) biosynthetic process"/>
    <property type="evidence" value="ECO:0007669"/>
    <property type="project" value="UniProtKB-UniRule"/>
</dbReference>
<evidence type="ECO:0000259" key="8">
    <source>
        <dbReference type="Pfam" id="PF01702"/>
    </source>
</evidence>
<comment type="similarity">
    <text evidence="7">Belongs to the queuine tRNA-ribosyltransferase family.</text>
</comment>
<feature type="binding site" evidence="7">
    <location>
        <position position="146"/>
    </location>
    <ligand>
        <name>substrate</name>
    </ligand>
</feature>
<feature type="active site" description="Proton acceptor" evidence="7">
    <location>
        <position position="92"/>
    </location>
</feature>
<dbReference type="GO" id="GO:0008479">
    <property type="term" value="F:tRNA-guanosine(34) queuine transglycosylase activity"/>
    <property type="evidence" value="ECO:0007669"/>
    <property type="project" value="UniProtKB-UniRule"/>
</dbReference>
<dbReference type="InterPro" id="IPR002616">
    <property type="entry name" value="tRNA_ribo_trans-like"/>
</dbReference>
<name>A0A327VJ55_9BACT</name>
<proteinExistence type="inferred from homology"/>
<accession>A0A327VJ55</accession>
<dbReference type="PANTHER" id="PTHR46499:SF1">
    <property type="entry name" value="QUEUINE TRNA-RIBOSYLTRANSFERASE"/>
    <property type="match status" value="1"/>
</dbReference>
<feature type="binding site" evidence="7">
    <location>
        <position position="221"/>
    </location>
    <ligand>
        <name>substrate</name>
    </ligand>
</feature>
<evidence type="ECO:0000256" key="3">
    <source>
        <dbReference type="ARBA" id="ARBA00022679"/>
    </source>
</evidence>
<dbReference type="OrthoDB" id="9805417at2"/>
<keyword evidence="2 7" id="KW-0328">Glycosyltransferase</keyword>
<feature type="active site" description="Nucleophile" evidence="7">
    <location>
        <position position="271"/>
    </location>
</feature>
<dbReference type="AlphaFoldDB" id="A0A327VJ55"/>